<dbReference type="RefSeq" id="WP_013913493.1">
    <property type="nucleotide sequence ID" value="NC_015685.1"/>
</dbReference>
<evidence type="ECO:0000313" key="1">
    <source>
        <dbReference type="EMBL" id="AEI08351.1"/>
    </source>
</evidence>
<dbReference type="Proteomes" id="UP000007730">
    <property type="component" value="Plasmid pOC167"/>
</dbReference>
<evidence type="ECO:0000313" key="2">
    <source>
        <dbReference type="Proteomes" id="UP000007730"/>
    </source>
</evidence>
<keyword evidence="1" id="KW-0614">Plasmid</keyword>
<proteinExistence type="predicted"/>
<dbReference type="EMBL" id="CP002828">
    <property type="protein sequence ID" value="AEI08351.1"/>
    <property type="molecule type" value="Genomic_DNA"/>
</dbReference>
<dbReference type="AlphaFoldDB" id="F8C1N6"/>
<keyword evidence="2" id="KW-1185">Reference proteome</keyword>
<sequence length="880" mass="96613">MAQLSWSERLAEAAASKRERTKLLVEKLRTRPTSEAPDQTAAIEQKGATAPVLEHASSKGRDLTVATVEPNEDLTHFVDLIDDVLASEDVVHAALFWPHIPPRAILPWMLREVSRGRVEKPIRTLFLNMGRPAMQAVADIGARTAKLHERGLFRSGVVGERVSGAISSDALFYMFLGDRQTKIESVPLVSIVPHTVALNDGTYWRDFDEKTLKGFKRLYPAGRLDSVRSHLNLLGSAARSPGFAFLLPSHFPDADRKRALRSLPGSLDLAVIDMTKHALRGRDASALIRMLVSELSETLRQPPKRVLILADCPLRYSFIRRSLRTYRGAGVLGSKSEAHRLVWATRGRGFEAPGVRDSARQPIVETIGSRECVVATRLWHHAKQLDEGNPLASVLEQGAVALKGMALTASGADAILSPYTDVHDVYHRVKRERHSFEPHYNKAMVGIADGHAGAWRDSIQSDLAEGLGLAEALRAETPLMRYLKRVLTEIDPDNNVVVVLRHPEDAQQANDRLLDFLTMPGSFKAGVPELRMTTPHHYPAELERKKPTVVIWAASTDMGARSFIGDAFCPAQFRLVVAGHDALTLSRVLDAAVADEYAAYAGRAALLRAALPWVAKEYGGLSVAYGLDSDRSRVALPFVGQGYLVLDGYGKIAAGPGSQFYVLDPASHQLAPKEARALDIGDAVFVMPYAIREELEAALREKDDKGRTLEQALVDQYKATVKKGIESLTAQFGAKGLTARVRDMLFEQNPGLPSISKPAVEYWLRAAERSEVDTPHAAINPLHIEAFLSLMGAGVLARPLTDAVRIVRTDLRRDGHASRGLFDRLLLDADSVIQGPLSSFSKLQDVRRAAMESVFPVLEMHLEKAPVANGNEQPFQVAAQ</sequence>
<organism evidence="1 2">
    <name type="scientific">Afipia carboxidovorans (strain ATCC 49405 / DSM 1227 / KCTC 32145 / OM5)</name>
    <name type="common">Oligotropha carboxidovorans</name>
    <dbReference type="NCBI Taxonomy" id="504832"/>
    <lineage>
        <taxon>Bacteria</taxon>
        <taxon>Pseudomonadati</taxon>
        <taxon>Pseudomonadota</taxon>
        <taxon>Alphaproteobacteria</taxon>
        <taxon>Hyphomicrobiales</taxon>
        <taxon>Nitrobacteraceae</taxon>
        <taxon>Afipia</taxon>
    </lineage>
</organism>
<dbReference type="KEGG" id="ocg:OCA5_pOC16701550"/>
<geneLocation type="plasmid" evidence="1 2">
    <name>pOC167</name>
</geneLocation>
<dbReference type="HOGENOM" id="CLU_327015_0_0_5"/>
<dbReference type="PATRIC" id="fig|504832.7.peg.3860"/>
<gene>
    <name evidence="1" type="ordered locus">OCA5_pOC16701550</name>
</gene>
<name>F8C1N6_AFIC5</name>
<protein>
    <submittedName>
        <fullName evidence="1">Uncharacterized protein</fullName>
    </submittedName>
</protein>
<reference evidence="1 2" key="1">
    <citation type="journal article" date="2011" name="J. Bacteriol.">
        <title>Complete genome sequences of the chemolithoautotrophic Oligotropha carboxidovorans strains OM4 and OM5.</title>
        <authorList>
            <person name="Volland S."/>
            <person name="Rachinger M."/>
            <person name="Strittmatter A."/>
            <person name="Daniel R."/>
            <person name="Gottschalk G."/>
            <person name="Meyer O."/>
        </authorList>
    </citation>
    <scope>NUCLEOTIDE SEQUENCE [LARGE SCALE GENOMIC DNA]</scope>
    <source>
        <strain evidence="2">ATCC 49405 / DSM 1227 / KCTC 32145 / OM5</strain>
        <plasmid evidence="1">pOC167</plasmid>
    </source>
</reference>
<accession>F8C1N6</accession>
<dbReference type="OrthoDB" id="8428166at2"/>